<protein>
    <submittedName>
        <fullName evidence="2">Uncharacterized protein</fullName>
    </submittedName>
</protein>
<evidence type="ECO:0000256" key="1">
    <source>
        <dbReference type="SAM" id="MobiDB-lite"/>
    </source>
</evidence>
<name>M2ULV5_COCH5</name>
<organism evidence="2 3">
    <name type="scientific">Cochliobolus heterostrophus (strain C5 / ATCC 48332 / race O)</name>
    <name type="common">Southern corn leaf blight fungus</name>
    <name type="synonym">Bipolaris maydis</name>
    <dbReference type="NCBI Taxonomy" id="701091"/>
    <lineage>
        <taxon>Eukaryota</taxon>
        <taxon>Fungi</taxon>
        <taxon>Dikarya</taxon>
        <taxon>Ascomycota</taxon>
        <taxon>Pezizomycotina</taxon>
        <taxon>Dothideomycetes</taxon>
        <taxon>Pleosporomycetidae</taxon>
        <taxon>Pleosporales</taxon>
        <taxon>Pleosporineae</taxon>
        <taxon>Pleosporaceae</taxon>
        <taxon>Bipolaris</taxon>
    </lineage>
</organism>
<keyword evidence="3" id="KW-1185">Reference proteome</keyword>
<dbReference type="OrthoDB" id="3799196at2759"/>
<dbReference type="EMBL" id="KB445571">
    <property type="protein sequence ID" value="EMD94601.1"/>
    <property type="molecule type" value="Genomic_DNA"/>
</dbReference>
<accession>M2ULV5</accession>
<evidence type="ECO:0000313" key="3">
    <source>
        <dbReference type="Proteomes" id="UP000016936"/>
    </source>
</evidence>
<reference evidence="3" key="2">
    <citation type="journal article" date="2013" name="PLoS Genet.">
        <title>Comparative genome structure, secondary metabolite, and effector coding capacity across Cochliobolus pathogens.</title>
        <authorList>
            <person name="Condon B.J."/>
            <person name="Leng Y."/>
            <person name="Wu D."/>
            <person name="Bushley K.E."/>
            <person name="Ohm R.A."/>
            <person name="Otillar R."/>
            <person name="Martin J."/>
            <person name="Schackwitz W."/>
            <person name="Grimwood J."/>
            <person name="MohdZainudin N."/>
            <person name="Xue C."/>
            <person name="Wang R."/>
            <person name="Manning V.A."/>
            <person name="Dhillon B."/>
            <person name="Tu Z.J."/>
            <person name="Steffenson B.J."/>
            <person name="Salamov A."/>
            <person name="Sun H."/>
            <person name="Lowry S."/>
            <person name="LaButti K."/>
            <person name="Han J."/>
            <person name="Copeland A."/>
            <person name="Lindquist E."/>
            <person name="Barry K."/>
            <person name="Schmutz J."/>
            <person name="Baker S.E."/>
            <person name="Ciuffetti L.M."/>
            <person name="Grigoriev I.V."/>
            <person name="Zhong S."/>
            <person name="Turgeon B.G."/>
        </authorList>
    </citation>
    <scope>NUCLEOTIDE SEQUENCE [LARGE SCALE GENOMIC DNA]</scope>
    <source>
        <strain evidence="3">C5 / ATCC 48332 / race O</strain>
    </source>
</reference>
<dbReference type="AlphaFoldDB" id="M2ULV5"/>
<evidence type="ECO:0000313" key="2">
    <source>
        <dbReference type="EMBL" id="EMD94601.1"/>
    </source>
</evidence>
<reference evidence="2 3" key="1">
    <citation type="journal article" date="2012" name="PLoS Pathog.">
        <title>Diverse lifestyles and strategies of plant pathogenesis encoded in the genomes of eighteen Dothideomycetes fungi.</title>
        <authorList>
            <person name="Ohm R.A."/>
            <person name="Feau N."/>
            <person name="Henrissat B."/>
            <person name="Schoch C.L."/>
            <person name="Horwitz B.A."/>
            <person name="Barry K.W."/>
            <person name="Condon B.J."/>
            <person name="Copeland A.C."/>
            <person name="Dhillon B."/>
            <person name="Glaser F."/>
            <person name="Hesse C.N."/>
            <person name="Kosti I."/>
            <person name="LaButti K."/>
            <person name="Lindquist E.A."/>
            <person name="Lucas S."/>
            <person name="Salamov A.A."/>
            <person name="Bradshaw R.E."/>
            <person name="Ciuffetti L."/>
            <person name="Hamelin R.C."/>
            <person name="Kema G.H.J."/>
            <person name="Lawrence C."/>
            <person name="Scott J.A."/>
            <person name="Spatafora J.W."/>
            <person name="Turgeon B.G."/>
            <person name="de Wit P.J.G.M."/>
            <person name="Zhong S."/>
            <person name="Goodwin S.B."/>
            <person name="Grigoriev I.V."/>
        </authorList>
    </citation>
    <scope>NUCLEOTIDE SEQUENCE [LARGE SCALE GENOMIC DNA]</scope>
    <source>
        <strain evidence="3">C5 / ATCC 48332 / race O</strain>
    </source>
</reference>
<feature type="compositionally biased region" description="Polar residues" evidence="1">
    <location>
        <begin position="94"/>
        <end position="107"/>
    </location>
</feature>
<feature type="region of interest" description="Disordered" evidence="1">
    <location>
        <begin position="94"/>
        <end position="118"/>
    </location>
</feature>
<dbReference type="HOGENOM" id="CLU_2072909_0_0_1"/>
<proteinExistence type="predicted"/>
<gene>
    <name evidence="2" type="ORF">COCHEDRAFT_1092664</name>
</gene>
<sequence>MLPFDLKKSAKTHEAQEKSGYNKLQWDRFYNITKAEINALVKANPEVSWPLVPGNELAAIYTRVNAQLQAEHIPEVQYDVFSWRMVRAIQYRTSASGKSGAKTTNTAAAGLDKDAGQE</sequence>
<dbReference type="Proteomes" id="UP000016936">
    <property type="component" value="Unassembled WGS sequence"/>
</dbReference>